<feature type="region of interest" description="Disordered" evidence="1">
    <location>
        <begin position="249"/>
        <end position="487"/>
    </location>
</feature>
<dbReference type="Proteomes" id="UP001163882">
    <property type="component" value="Chromosome"/>
</dbReference>
<feature type="compositionally biased region" description="Acidic residues" evidence="1">
    <location>
        <begin position="635"/>
        <end position="644"/>
    </location>
</feature>
<proteinExistence type="predicted"/>
<dbReference type="SUPFAM" id="SSF54106">
    <property type="entry name" value="LysM domain"/>
    <property type="match status" value="1"/>
</dbReference>
<dbReference type="PROSITE" id="PS51782">
    <property type="entry name" value="LYSM"/>
    <property type="match status" value="1"/>
</dbReference>
<evidence type="ECO:0000256" key="1">
    <source>
        <dbReference type="SAM" id="MobiDB-lite"/>
    </source>
</evidence>
<dbReference type="Pfam" id="PF01476">
    <property type="entry name" value="LysM"/>
    <property type="match status" value="1"/>
</dbReference>
<feature type="transmembrane region" description="Helical" evidence="2">
    <location>
        <begin position="12"/>
        <end position="38"/>
    </location>
</feature>
<dbReference type="PANTHER" id="PTHR34700:SF4">
    <property type="entry name" value="PHAGE-LIKE ELEMENT PBSX PROTEIN XKDP"/>
    <property type="match status" value="1"/>
</dbReference>
<feature type="region of interest" description="Disordered" evidence="1">
    <location>
        <begin position="75"/>
        <end position="106"/>
    </location>
</feature>
<feature type="region of interest" description="Disordered" evidence="1">
    <location>
        <begin position="587"/>
        <end position="660"/>
    </location>
</feature>
<evidence type="ECO:0000256" key="2">
    <source>
        <dbReference type="SAM" id="Phobius"/>
    </source>
</evidence>
<evidence type="ECO:0000313" key="4">
    <source>
        <dbReference type="EMBL" id="UYQ71238.1"/>
    </source>
</evidence>
<keyword evidence="2" id="KW-1133">Transmembrane helix</keyword>
<feature type="compositionally biased region" description="Low complexity" evidence="1">
    <location>
        <begin position="387"/>
        <end position="403"/>
    </location>
</feature>
<name>A0ABY6IKX2_9HYPH</name>
<accession>A0ABY6IKX2</accession>
<keyword evidence="2" id="KW-0812">Transmembrane</keyword>
<reference evidence="4" key="1">
    <citation type="submission" date="2022-10" db="EMBL/GenBank/DDBJ databases">
        <title>YIM 151497 complete genome.</title>
        <authorList>
            <person name="Chen X."/>
        </authorList>
    </citation>
    <scope>NUCLEOTIDE SEQUENCE</scope>
    <source>
        <strain evidence="4">YIM 151497</strain>
    </source>
</reference>
<dbReference type="CDD" id="cd00118">
    <property type="entry name" value="LysM"/>
    <property type="match status" value="1"/>
</dbReference>
<dbReference type="SMART" id="SM00257">
    <property type="entry name" value="LysM"/>
    <property type="match status" value="1"/>
</dbReference>
<dbReference type="EMBL" id="CP107716">
    <property type="protein sequence ID" value="UYQ71238.1"/>
    <property type="molecule type" value="Genomic_DNA"/>
</dbReference>
<keyword evidence="2" id="KW-0472">Membrane</keyword>
<dbReference type="Gene3D" id="3.10.350.10">
    <property type="entry name" value="LysM domain"/>
    <property type="match status" value="1"/>
</dbReference>
<evidence type="ECO:0000259" key="3">
    <source>
        <dbReference type="PROSITE" id="PS51782"/>
    </source>
</evidence>
<protein>
    <submittedName>
        <fullName evidence="4">LysM peptidoglycan-binding domain-containing protein</fullName>
    </submittedName>
</protein>
<feature type="compositionally biased region" description="Low complexity" evidence="1">
    <location>
        <begin position="364"/>
        <end position="373"/>
    </location>
</feature>
<feature type="compositionally biased region" description="Acidic residues" evidence="1">
    <location>
        <begin position="374"/>
        <end position="386"/>
    </location>
</feature>
<dbReference type="InterPro" id="IPR036779">
    <property type="entry name" value="LysM_dom_sf"/>
</dbReference>
<sequence>MRRPETFTEAQLAGPLSPIVLAVGAAAATVVVTVGVIAGPGTVACIQRGDFPICMSETFFGGSGATIGDGEAVQEMAGADGSQEAPSTNDTPLEASETVGSQETATSVSEAVMPAFGLVRVEPDGSAVIAGSATPSGEVRIFADDDQIGTETVHASGDFAFVTDAPLPTGGVELRILDVETNRFADTSVVVVVQDDRTSEPLVIASVPGEASEILQGLDGPVAAQAGDENMPDAPEAETTPETMAVAEAEVAESEVTETRESASQPAVVAGLEGDAASQDETGDQPESAETVAVISEESEDPTQPSGEQDAASAAVEADDDEGVRVEETARAPQTTPVPQAGPDASVEQPVAAPDSTVAAGQTSVAETVVSDDAVVDDESDADVVQEETPAAGEAEPAEASASVGQPEDSPVTTAEAADVPAPGAVPSDDAPAVEPQDDGAPLSDQGDAPPSPAQVANEPDAVSESAETIETPAALSQPTVAAAPQPALTSPTIDAVEIDGDLNFFAGAGEDGLTVRLYVDNEVVGSTQVSDGRWLIEAIDVLDQESQRIRIDMLAQDGSVVGRAEVDFILELPEMVNEDIVVAEQSEMEADSASPAPTSREAEAPANVSIDTPVAPAPAAPDMVEPAQTAEPVESAEPEETVEPSEVAQAPDDVESAETDEPAIPTLVGVSDGNRTATGLAIIRQGDNLWTIARRVYGEGIRYTQIFEANTDQIRNPDLIYPGQVFDLPGTDEVIGETDDDGNTSQ</sequence>
<gene>
    <name evidence="4" type="ORF">OF122_14440</name>
</gene>
<organism evidence="4 5">
    <name type="scientific">Pelagibacterium flavum</name>
    <dbReference type="NCBI Taxonomy" id="2984530"/>
    <lineage>
        <taxon>Bacteria</taxon>
        <taxon>Pseudomonadati</taxon>
        <taxon>Pseudomonadota</taxon>
        <taxon>Alphaproteobacteria</taxon>
        <taxon>Hyphomicrobiales</taxon>
        <taxon>Devosiaceae</taxon>
        <taxon>Pelagibacterium</taxon>
    </lineage>
</organism>
<keyword evidence="5" id="KW-1185">Reference proteome</keyword>
<dbReference type="InterPro" id="IPR018392">
    <property type="entry name" value="LysM"/>
</dbReference>
<dbReference type="PANTHER" id="PTHR34700">
    <property type="entry name" value="POTASSIUM BINDING PROTEIN KBP"/>
    <property type="match status" value="1"/>
</dbReference>
<dbReference type="RefSeq" id="WP_264224893.1">
    <property type="nucleotide sequence ID" value="NZ_CP107716.1"/>
</dbReference>
<dbReference type="InterPro" id="IPR052196">
    <property type="entry name" value="Bact_Kbp"/>
</dbReference>
<evidence type="ECO:0000313" key="5">
    <source>
        <dbReference type="Proteomes" id="UP001163882"/>
    </source>
</evidence>
<feature type="domain" description="LysM" evidence="3">
    <location>
        <begin position="680"/>
        <end position="729"/>
    </location>
</feature>